<dbReference type="Pfam" id="PF01381">
    <property type="entry name" value="HTH_3"/>
    <property type="match status" value="1"/>
</dbReference>
<comment type="caution">
    <text evidence="2">The sequence shown here is derived from an EMBL/GenBank/DDBJ whole genome shotgun (WGS) entry which is preliminary data.</text>
</comment>
<sequence length="95" mass="10922">MTMEKWQDFDVLKKKWLEDQNFKETYDALELDYKVVLELIKARSRAGLTQEALANKMGTTQSVIARLESGKTLPSLKTLHKYAEATGSHVQVHIR</sequence>
<accession>A0A4Q7DKP3</accession>
<dbReference type="PROSITE" id="PS50943">
    <property type="entry name" value="HTH_CROC1"/>
    <property type="match status" value="1"/>
</dbReference>
<reference evidence="2 3" key="1">
    <citation type="submission" date="2018-10" db="EMBL/GenBank/DDBJ databases">
        <title>An updated phylogeny of the Alphaproteobacteria reveals that the parasitic Rickettsiales and Holosporales have independent origins.</title>
        <authorList>
            <person name="Munoz-Gomez S.A."/>
            <person name="Hess S."/>
            <person name="Burger G."/>
            <person name="Lang B.F."/>
            <person name="Susko E."/>
            <person name="Slamovits C.H."/>
            <person name="Roger A.J."/>
        </authorList>
    </citation>
    <scope>NUCLEOTIDE SEQUENCE [LARGE SCALE GENOMIC DNA]</scope>
    <source>
        <strain evidence="2">HOLO01</strain>
    </source>
</reference>
<dbReference type="AlphaFoldDB" id="A0A4Q7DKP3"/>
<name>A0A4Q7DKP3_9PROT</name>
<organism evidence="2 3">
    <name type="scientific">Candidatus Finniella inopinata</name>
    <dbReference type="NCBI Taxonomy" id="1696036"/>
    <lineage>
        <taxon>Bacteria</taxon>
        <taxon>Pseudomonadati</taxon>
        <taxon>Pseudomonadota</taxon>
        <taxon>Alphaproteobacteria</taxon>
        <taxon>Holosporales</taxon>
        <taxon>Candidatus Paracaedibacteraceae</taxon>
        <taxon>Candidatus Finniella</taxon>
    </lineage>
</organism>
<evidence type="ECO:0000259" key="1">
    <source>
        <dbReference type="PROSITE" id="PS50943"/>
    </source>
</evidence>
<dbReference type="InterPro" id="IPR010982">
    <property type="entry name" value="Lambda_DNA-bd_dom_sf"/>
</dbReference>
<dbReference type="SMART" id="SM00530">
    <property type="entry name" value="HTH_XRE"/>
    <property type="match status" value="1"/>
</dbReference>
<evidence type="ECO:0000313" key="3">
    <source>
        <dbReference type="Proteomes" id="UP000293550"/>
    </source>
</evidence>
<proteinExistence type="predicted"/>
<dbReference type="Proteomes" id="UP000293550">
    <property type="component" value="Unassembled WGS sequence"/>
</dbReference>
<dbReference type="InterPro" id="IPR001387">
    <property type="entry name" value="Cro/C1-type_HTH"/>
</dbReference>
<gene>
    <name evidence="2" type="ORF">EQU50_01680</name>
</gene>
<dbReference type="Gene3D" id="1.10.260.40">
    <property type="entry name" value="lambda repressor-like DNA-binding domains"/>
    <property type="match status" value="1"/>
</dbReference>
<dbReference type="EMBL" id="SCFB01000002">
    <property type="protein sequence ID" value="RZI46960.1"/>
    <property type="molecule type" value="Genomic_DNA"/>
</dbReference>
<feature type="domain" description="HTH cro/C1-type" evidence="1">
    <location>
        <begin position="39"/>
        <end position="93"/>
    </location>
</feature>
<protein>
    <submittedName>
        <fullName evidence="2">XRE family transcriptional regulator</fullName>
    </submittedName>
</protein>
<dbReference type="CDD" id="cd00093">
    <property type="entry name" value="HTH_XRE"/>
    <property type="match status" value="1"/>
</dbReference>
<evidence type="ECO:0000313" key="2">
    <source>
        <dbReference type="EMBL" id="RZI46960.1"/>
    </source>
</evidence>
<dbReference type="OrthoDB" id="9792093at2"/>
<dbReference type="GO" id="GO:0003677">
    <property type="term" value="F:DNA binding"/>
    <property type="evidence" value="ECO:0007669"/>
    <property type="project" value="InterPro"/>
</dbReference>
<keyword evidence="3" id="KW-1185">Reference proteome</keyword>
<dbReference type="SUPFAM" id="SSF47413">
    <property type="entry name" value="lambda repressor-like DNA-binding domains"/>
    <property type="match status" value="1"/>
</dbReference>